<dbReference type="Gene3D" id="3.30.40.10">
    <property type="entry name" value="Zinc/RING finger domain, C3HC4 (zinc finger)"/>
    <property type="match status" value="1"/>
</dbReference>
<dbReference type="PANTHER" id="PTHR13459">
    <property type="entry name" value="E3 UBIQUITIN-PROTEIN LIGASE RNF220 ISOFORM X1"/>
    <property type="match status" value="1"/>
</dbReference>
<keyword evidence="1 3" id="KW-0479">Metal-binding</keyword>
<evidence type="ECO:0000256" key="3">
    <source>
        <dbReference type="PROSITE-ProRule" id="PRU00175"/>
    </source>
</evidence>
<evidence type="ECO:0000313" key="6">
    <source>
        <dbReference type="EnsemblMetazoa" id="XP_038048613.1"/>
    </source>
</evidence>
<protein>
    <recommendedName>
        <fullName evidence="5">RING-type domain-containing protein</fullName>
    </recommendedName>
</protein>
<evidence type="ECO:0000256" key="4">
    <source>
        <dbReference type="SAM" id="MobiDB-lite"/>
    </source>
</evidence>
<dbReference type="PROSITE" id="PS50089">
    <property type="entry name" value="ZF_RING_2"/>
    <property type="match status" value="1"/>
</dbReference>
<feature type="region of interest" description="Disordered" evidence="4">
    <location>
        <begin position="357"/>
        <end position="419"/>
    </location>
</feature>
<dbReference type="EnsemblMetazoa" id="XM_038192685.1">
    <property type="protein sequence ID" value="XP_038048613.1"/>
    <property type="gene ID" value="LOC119722518"/>
</dbReference>
<dbReference type="AlphaFoldDB" id="A0A913ZA09"/>
<evidence type="ECO:0000259" key="5">
    <source>
        <dbReference type="PROSITE" id="PS50089"/>
    </source>
</evidence>
<dbReference type="OMA" id="CPTCDVK"/>
<dbReference type="Proteomes" id="UP000887568">
    <property type="component" value="Unplaced"/>
</dbReference>
<dbReference type="Pfam" id="PF13923">
    <property type="entry name" value="zf-C3HC4_2"/>
    <property type="match status" value="1"/>
</dbReference>
<dbReference type="InterPro" id="IPR052443">
    <property type="entry name" value="E3_ubiq-ligase_RNF220-like"/>
</dbReference>
<feature type="compositionally biased region" description="Polar residues" evidence="4">
    <location>
        <begin position="1"/>
        <end position="25"/>
    </location>
</feature>
<proteinExistence type="predicted"/>
<dbReference type="RefSeq" id="XP_038048613.1">
    <property type="nucleotide sequence ID" value="XM_038192685.1"/>
</dbReference>
<dbReference type="GO" id="GO:0008270">
    <property type="term" value="F:zinc ion binding"/>
    <property type="evidence" value="ECO:0007669"/>
    <property type="project" value="UniProtKB-KW"/>
</dbReference>
<feature type="compositionally biased region" description="Basic and acidic residues" evidence="4">
    <location>
        <begin position="125"/>
        <end position="135"/>
    </location>
</feature>
<dbReference type="PANTHER" id="PTHR13459:SF1">
    <property type="entry name" value="E3 UBIQUITIN-PROTEIN LIGASE RNF220 ISOFORM X1"/>
    <property type="match status" value="1"/>
</dbReference>
<dbReference type="InterPro" id="IPR031824">
    <property type="entry name" value="RNF220_mid"/>
</dbReference>
<dbReference type="InterPro" id="IPR001841">
    <property type="entry name" value="Znf_RING"/>
</dbReference>
<dbReference type="SUPFAM" id="SSF57850">
    <property type="entry name" value="RING/U-box"/>
    <property type="match status" value="1"/>
</dbReference>
<dbReference type="GO" id="GO:0016567">
    <property type="term" value="P:protein ubiquitination"/>
    <property type="evidence" value="ECO:0007669"/>
    <property type="project" value="TreeGrafter"/>
</dbReference>
<evidence type="ECO:0000313" key="7">
    <source>
        <dbReference type="Proteomes" id="UP000887568"/>
    </source>
</evidence>
<dbReference type="CDD" id="cd16563">
    <property type="entry name" value="RING-HC_RNF220"/>
    <property type="match status" value="1"/>
</dbReference>
<dbReference type="InterPro" id="IPR013083">
    <property type="entry name" value="Znf_RING/FYVE/PHD"/>
</dbReference>
<name>A0A913ZA09_PATMI</name>
<dbReference type="GO" id="GO:0061630">
    <property type="term" value="F:ubiquitin protein ligase activity"/>
    <property type="evidence" value="ECO:0007669"/>
    <property type="project" value="TreeGrafter"/>
</dbReference>
<feature type="domain" description="RING-type" evidence="5">
    <location>
        <begin position="453"/>
        <end position="492"/>
    </location>
</feature>
<evidence type="ECO:0000256" key="2">
    <source>
        <dbReference type="ARBA" id="ARBA00022833"/>
    </source>
</evidence>
<keyword evidence="7" id="KW-1185">Reference proteome</keyword>
<dbReference type="Pfam" id="PF15926">
    <property type="entry name" value="RNF220"/>
    <property type="match status" value="1"/>
</dbReference>
<accession>A0A913ZA09</accession>
<keyword evidence="2" id="KW-0862">Zinc</keyword>
<organism evidence="6 7">
    <name type="scientific">Patiria miniata</name>
    <name type="common">Bat star</name>
    <name type="synonym">Asterina miniata</name>
    <dbReference type="NCBI Taxonomy" id="46514"/>
    <lineage>
        <taxon>Eukaryota</taxon>
        <taxon>Metazoa</taxon>
        <taxon>Echinodermata</taxon>
        <taxon>Eleutherozoa</taxon>
        <taxon>Asterozoa</taxon>
        <taxon>Asteroidea</taxon>
        <taxon>Valvatacea</taxon>
        <taxon>Valvatida</taxon>
        <taxon>Asterinidae</taxon>
        <taxon>Patiria</taxon>
    </lineage>
</organism>
<feature type="region of interest" description="Disordered" evidence="4">
    <location>
        <begin position="1"/>
        <end position="46"/>
    </location>
</feature>
<feature type="region of interest" description="Disordered" evidence="4">
    <location>
        <begin position="114"/>
        <end position="148"/>
    </location>
</feature>
<feature type="region of interest" description="Disordered" evidence="4">
    <location>
        <begin position="178"/>
        <end position="220"/>
    </location>
</feature>
<reference evidence="6" key="1">
    <citation type="submission" date="2022-11" db="UniProtKB">
        <authorList>
            <consortium name="EnsemblMetazoa"/>
        </authorList>
    </citation>
    <scope>IDENTIFICATION</scope>
</reference>
<dbReference type="OrthoDB" id="6270329at2759"/>
<keyword evidence="1 3" id="KW-0863">Zinc-finger</keyword>
<evidence type="ECO:0000256" key="1">
    <source>
        <dbReference type="ARBA" id="ARBA00022771"/>
    </source>
</evidence>
<feature type="compositionally biased region" description="Polar residues" evidence="4">
    <location>
        <begin position="402"/>
        <end position="412"/>
    </location>
</feature>
<sequence>MEGLPSSSSNKQQATDSRTMLSQATPLGPHPSPFTASTSAPFFSTRREREPAFAVAASEFEKPNLRSSHILQGLARLEGARGHVSGTGAFHPVQPHSGQWSSELNGSNHMTSMANGSHPFPNQHRTIDDSTEDKRLPRRKRKASNHEGSVCTICGVTVRPVELPAHYEIEVERLNKLTRPGKTNRESSSHSKKVTPATSISKRKKENEDEGLEHRESRREEYRRVKRNRLDRLNARLGRCRKGLKKPSDETPSSAALCPICHEVLTGSVEERNTHAEACLRKATPSQADVDEDVNVDGEDEEFEEYTWCGQTRIRATSMLDSRFREAGFEVARKETECDTELNVDDDDTAEYGPEQFTEADIIPCPSDDSTEDKQRQALRDAVVGNDERASPPDSVPDPWLPSTSHAPSDTKQPNRTEDVAQVKSDTVMECLKTRVRELQEQLDAAAAVRIKCLICMEPFSVPLVSIQCWHVHCQQCWLRTLGAKKLCPQCNMITSPGQLRRIYL</sequence>
<dbReference type="GeneID" id="119722518"/>
<dbReference type="InterPro" id="IPR040178">
    <property type="entry name" value="RNF220_RING"/>
</dbReference>